<dbReference type="EMBL" id="QNBE01000002">
    <property type="protein sequence ID" value="RKX71783.1"/>
    <property type="molecule type" value="Genomic_DNA"/>
</dbReference>
<name>A0A660SM43_UNCW3</name>
<accession>A0A660SM43</accession>
<organism evidence="2 3">
    <name type="scientific">candidate division WOR-3 bacterium</name>
    <dbReference type="NCBI Taxonomy" id="2052148"/>
    <lineage>
        <taxon>Bacteria</taxon>
        <taxon>Bacteria division WOR-3</taxon>
    </lineage>
</organism>
<dbReference type="InterPro" id="IPR029063">
    <property type="entry name" value="SAM-dependent_MTases_sf"/>
</dbReference>
<dbReference type="AlphaFoldDB" id="A0A660SM43"/>
<comment type="caution">
    <text evidence="2">The sequence shown here is derived from an EMBL/GenBank/DDBJ whole genome shotgun (WGS) entry which is preliminary data.</text>
</comment>
<feature type="domain" description="Methyltransferase type 11" evidence="1">
    <location>
        <begin position="42"/>
        <end position="129"/>
    </location>
</feature>
<gene>
    <name evidence="2" type="ORF">DRP53_00415</name>
</gene>
<keyword evidence="2" id="KW-0830">Ubiquinone</keyword>
<reference evidence="2 3" key="1">
    <citation type="submission" date="2018-06" db="EMBL/GenBank/DDBJ databases">
        <title>Extensive metabolic versatility and redundancy in microbially diverse, dynamic hydrothermal sediments.</title>
        <authorList>
            <person name="Dombrowski N."/>
            <person name="Teske A."/>
            <person name="Baker B.J."/>
        </authorList>
    </citation>
    <scope>NUCLEOTIDE SEQUENCE [LARGE SCALE GENOMIC DNA]</scope>
    <source>
        <strain evidence="2">B36_G15</strain>
    </source>
</reference>
<dbReference type="PANTHER" id="PTHR43861">
    <property type="entry name" value="TRANS-ACONITATE 2-METHYLTRANSFERASE-RELATED"/>
    <property type="match status" value="1"/>
</dbReference>
<dbReference type="PANTHER" id="PTHR43861:SF1">
    <property type="entry name" value="TRANS-ACONITATE 2-METHYLTRANSFERASE"/>
    <property type="match status" value="1"/>
</dbReference>
<dbReference type="InterPro" id="IPR013216">
    <property type="entry name" value="Methyltransf_11"/>
</dbReference>
<dbReference type="Gene3D" id="3.40.50.150">
    <property type="entry name" value="Vaccinia Virus protein VP39"/>
    <property type="match status" value="1"/>
</dbReference>
<dbReference type="SUPFAM" id="SSF53335">
    <property type="entry name" value="S-adenosyl-L-methionine-dependent methyltransferases"/>
    <property type="match status" value="1"/>
</dbReference>
<dbReference type="Proteomes" id="UP000268469">
    <property type="component" value="Unassembled WGS sequence"/>
</dbReference>
<evidence type="ECO:0000259" key="1">
    <source>
        <dbReference type="Pfam" id="PF08241"/>
    </source>
</evidence>
<protein>
    <submittedName>
        <fullName evidence="2">Ubiquinone biosynthesis protein UbiE</fullName>
    </submittedName>
</protein>
<sequence length="190" mass="22083">MNHREFFDRLAEGWDEEREEDEIGKIKELIEALKIDKAESILDVGTGTGILLQFLTENPIIGIDLSYLMLKRAKQKFPHRLLIQADAASLPFSDRSFDRAILFAVFPHLRNKLRALKELYRVLRPEGRIDILHSASREEINRFHQKIGGVIKEDFIPDGLRMTELLRLGGFQKVEIRDHPDHYRASGWKP</sequence>
<proteinExistence type="predicted"/>
<evidence type="ECO:0000313" key="3">
    <source>
        <dbReference type="Proteomes" id="UP000268469"/>
    </source>
</evidence>
<evidence type="ECO:0000313" key="2">
    <source>
        <dbReference type="EMBL" id="RKX71783.1"/>
    </source>
</evidence>
<dbReference type="GO" id="GO:0008757">
    <property type="term" value="F:S-adenosylmethionine-dependent methyltransferase activity"/>
    <property type="evidence" value="ECO:0007669"/>
    <property type="project" value="InterPro"/>
</dbReference>
<dbReference type="Pfam" id="PF08241">
    <property type="entry name" value="Methyltransf_11"/>
    <property type="match status" value="1"/>
</dbReference>
<dbReference type="CDD" id="cd02440">
    <property type="entry name" value="AdoMet_MTases"/>
    <property type="match status" value="1"/>
</dbReference>